<feature type="compositionally biased region" description="Gly residues" evidence="1">
    <location>
        <begin position="112"/>
        <end position="122"/>
    </location>
</feature>
<evidence type="ECO:0000313" key="2">
    <source>
        <dbReference type="EMBL" id="KAG2565250.1"/>
    </source>
</evidence>
<protein>
    <submittedName>
        <fullName evidence="2">Uncharacterized protein</fullName>
    </submittedName>
</protein>
<reference evidence="2" key="1">
    <citation type="submission" date="2020-05" db="EMBL/GenBank/DDBJ databases">
        <title>WGS assembly of Panicum virgatum.</title>
        <authorList>
            <person name="Lovell J.T."/>
            <person name="Jenkins J."/>
            <person name="Shu S."/>
            <person name="Juenger T.E."/>
            <person name="Schmutz J."/>
        </authorList>
    </citation>
    <scope>NUCLEOTIDE SEQUENCE</scope>
    <source>
        <strain evidence="2">AP13</strain>
    </source>
</reference>
<feature type="region of interest" description="Disordered" evidence="1">
    <location>
        <begin position="60"/>
        <end position="122"/>
    </location>
</feature>
<evidence type="ECO:0000256" key="1">
    <source>
        <dbReference type="SAM" id="MobiDB-lite"/>
    </source>
</evidence>
<dbReference type="AlphaFoldDB" id="A0A8T0PU98"/>
<gene>
    <name evidence="2" type="ORF">PVAP13_7NG065200</name>
</gene>
<organism evidence="2 3">
    <name type="scientific">Panicum virgatum</name>
    <name type="common">Blackwell switchgrass</name>
    <dbReference type="NCBI Taxonomy" id="38727"/>
    <lineage>
        <taxon>Eukaryota</taxon>
        <taxon>Viridiplantae</taxon>
        <taxon>Streptophyta</taxon>
        <taxon>Embryophyta</taxon>
        <taxon>Tracheophyta</taxon>
        <taxon>Spermatophyta</taxon>
        <taxon>Magnoliopsida</taxon>
        <taxon>Liliopsida</taxon>
        <taxon>Poales</taxon>
        <taxon>Poaceae</taxon>
        <taxon>PACMAD clade</taxon>
        <taxon>Panicoideae</taxon>
        <taxon>Panicodae</taxon>
        <taxon>Paniceae</taxon>
        <taxon>Panicinae</taxon>
        <taxon>Panicum</taxon>
        <taxon>Panicum sect. Hiantes</taxon>
    </lineage>
</organism>
<proteinExistence type="predicted"/>
<keyword evidence="3" id="KW-1185">Reference proteome</keyword>
<comment type="caution">
    <text evidence="2">The sequence shown here is derived from an EMBL/GenBank/DDBJ whole genome shotgun (WGS) entry which is preliminary data.</text>
</comment>
<dbReference type="EMBL" id="CM029050">
    <property type="protein sequence ID" value="KAG2565250.1"/>
    <property type="molecule type" value="Genomic_DNA"/>
</dbReference>
<name>A0A8T0PU98_PANVG</name>
<accession>A0A8T0PU98</accession>
<evidence type="ECO:0000313" key="3">
    <source>
        <dbReference type="Proteomes" id="UP000823388"/>
    </source>
</evidence>
<feature type="compositionally biased region" description="Low complexity" evidence="1">
    <location>
        <begin position="100"/>
        <end position="111"/>
    </location>
</feature>
<sequence length="122" mass="12546">MRCLTHLSALSCLSPQLHSLIFTLSDREVIGRRPGAARAGGEGWAPLPAAARPERGAWMEEAQPDPGGRWCGQPRCTRAPPPALGSSDAANPCPGADSSAWGRPGRPRTGPARGGSAGGLSL</sequence>
<dbReference type="Proteomes" id="UP000823388">
    <property type="component" value="Chromosome 7N"/>
</dbReference>